<comment type="caution">
    <text evidence="1">The sequence shown here is derived from an EMBL/GenBank/DDBJ whole genome shotgun (WGS) entry which is preliminary data.</text>
</comment>
<sequence>MILKNTIFQLYSLVMFRNLIYEHNFILKYQTNRVSENRTND</sequence>
<dbReference type="AlphaFoldDB" id="M6FRY3"/>
<accession>M6FRY3</accession>
<reference evidence="1 2" key="1">
    <citation type="submission" date="2013-01" db="EMBL/GenBank/DDBJ databases">
        <authorList>
            <person name="Harkins D.M."/>
            <person name="Durkin A.S."/>
            <person name="Brinkac L.M."/>
            <person name="Haft D.H."/>
            <person name="Selengut J.D."/>
            <person name="Sanka R."/>
            <person name="DePew J."/>
            <person name="Purushe J."/>
            <person name="Galloway R.L."/>
            <person name="Vinetz J.M."/>
            <person name="Sutton G.G."/>
            <person name="Nierman W.C."/>
            <person name="Fouts D.E."/>
        </authorList>
    </citation>
    <scope>NUCLEOTIDE SEQUENCE [LARGE SCALE GENOMIC DNA]</scope>
    <source>
        <strain evidence="1 2">Nikolaevo</strain>
    </source>
</reference>
<evidence type="ECO:0000313" key="1">
    <source>
        <dbReference type="EMBL" id="EMK25496.1"/>
    </source>
</evidence>
<proteinExistence type="predicted"/>
<dbReference type="EMBL" id="ANCE01000052">
    <property type="protein sequence ID" value="EMK25496.1"/>
    <property type="molecule type" value="Genomic_DNA"/>
</dbReference>
<protein>
    <submittedName>
        <fullName evidence="1">Uncharacterized protein</fullName>
    </submittedName>
</protein>
<evidence type="ECO:0000313" key="2">
    <source>
        <dbReference type="Proteomes" id="UP000011980"/>
    </source>
</evidence>
<dbReference type="Proteomes" id="UP000011980">
    <property type="component" value="Unassembled WGS sequence"/>
</dbReference>
<gene>
    <name evidence="1" type="ORF">LEP1GSC008_1085</name>
</gene>
<organism evidence="1 2">
    <name type="scientific">Leptospira kirschneri serovar Bulgarica str. Nikolaevo</name>
    <dbReference type="NCBI Taxonomy" id="1240687"/>
    <lineage>
        <taxon>Bacteria</taxon>
        <taxon>Pseudomonadati</taxon>
        <taxon>Spirochaetota</taxon>
        <taxon>Spirochaetia</taxon>
        <taxon>Leptospirales</taxon>
        <taxon>Leptospiraceae</taxon>
        <taxon>Leptospira</taxon>
    </lineage>
</organism>
<name>M6FRY3_9LEPT</name>